<accession>A0ABX0LAB6</accession>
<proteinExistence type="predicted"/>
<comment type="caution">
    <text evidence="1">The sequence shown here is derived from an EMBL/GenBank/DDBJ whole genome shotgun (WGS) entry which is preliminary data.</text>
</comment>
<dbReference type="RefSeq" id="WP_166453486.1">
    <property type="nucleotide sequence ID" value="NZ_JAAOMA010000040.1"/>
</dbReference>
<reference evidence="1 2" key="1">
    <citation type="submission" date="2020-03" db="EMBL/GenBank/DDBJ databases">
        <title>Draft genome sequence of environmentally isolated cultures.</title>
        <authorList>
            <person name="Wilson H.S."/>
            <person name="De Leon M.E."/>
        </authorList>
    </citation>
    <scope>NUCLEOTIDE SEQUENCE [LARGE SCALE GENOMIC DNA]</scope>
    <source>
        <strain evidence="1 2">HSC-31F16</strain>
    </source>
</reference>
<dbReference type="EMBL" id="JAAOMA010000040">
    <property type="protein sequence ID" value="NHR07730.1"/>
    <property type="molecule type" value="Genomic_DNA"/>
</dbReference>
<evidence type="ECO:0008006" key="3">
    <source>
        <dbReference type="Google" id="ProtNLM"/>
    </source>
</evidence>
<protein>
    <recommendedName>
        <fullName evidence="3">HTH araC/xylS-type domain-containing protein</fullName>
    </recommendedName>
</protein>
<evidence type="ECO:0000313" key="2">
    <source>
        <dbReference type="Proteomes" id="UP001515641"/>
    </source>
</evidence>
<sequence>MKLLTQHNHALKLAARLIIVYEAHIGTVALANDHPDHPDYQANTHAINQEIKKALLSFYLWEKWRGEHAQARAALLAMWASGEWTNRDTCARLCYRQAGFSNMAVARQALVGAPMPASVAVKRQRTVWKAP</sequence>
<dbReference type="Proteomes" id="UP001515641">
    <property type="component" value="Unassembled WGS sequence"/>
</dbReference>
<evidence type="ECO:0000313" key="1">
    <source>
        <dbReference type="EMBL" id="NHR07730.1"/>
    </source>
</evidence>
<gene>
    <name evidence="1" type="ORF">HA052_21300</name>
</gene>
<organism evidence="1 2">
    <name type="scientific">Chromobacterium fluminis</name>
    <dbReference type="NCBI Taxonomy" id="3044269"/>
    <lineage>
        <taxon>Bacteria</taxon>
        <taxon>Pseudomonadati</taxon>
        <taxon>Pseudomonadota</taxon>
        <taxon>Betaproteobacteria</taxon>
        <taxon>Neisseriales</taxon>
        <taxon>Chromobacteriaceae</taxon>
        <taxon>Chromobacterium</taxon>
    </lineage>
</organism>
<name>A0ABX0LAB6_9NEIS</name>
<keyword evidence="2" id="KW-1185">Reference proteome</keyword>